<keyword evidence="5" id="KW-0378">Hydrolase</keyword>
<dbReference type="EMBL" id="JAAOLE020000001">
    <property type="protein sequence ID" value="NVI43320.1"/>
    <property type="molecule type" value="Genomic_DNA"/>
</dbReference>
<comment type="caution">
    <text evidence="5">The sequence shown here is derived from an EMBL/GenBank/DDBJ whole genome shotgun (WGS) entry which is preliminary data.</text>
</comment>
<accession>A0A973ZZR8</accession>
<gene>
    <name evidence="5" type="ORF">HAP48_009760</name>
</gene>
<dbReference type="Pfam" id="PF10370">
    <property type="entry name" value="Rv2993c-like_N"/>
    <property type="match status" value="1"/>
</dbReference>
<name>A0A973ZZR8_9BRAD</name>
<dbReference type="AlphaFoldDB" id="A0A973ZZR8"/>
<dbReference type="GO" id="GO:0046872">
    <property type="term" value="F:metal ion binding"/>
    <property type="evidence" value="ECO:0007669"/>
    <property type="project" value="UniProtKB-KW"/>
</dbReference>
<reference evidence="5" key="1">
    <citation type="submission" date="2020-06" db="EMBL/GenBank/DDBJ databases">
        <title>Whole Genome Sequence of Bradyrhizobium sp. Strain 1S1.</title>
        <authorList>
            <person name="Bromfield E.S.P."/>
            <person name="Cloutier S."/>
        </authorList>
    </citation>
    <scope>NUCLEOTIDE SEQUENCE [LARGE SCALE GENOMIC DNA]</scope>
    <source>
        <strain evidence="5">1S1</strain>
    </source>
</reference>
<keyword evidence="2" id="KW-0479">Metal-binding</keyword>
<dbReference type="GO" id="GO:0016853">
    <property type="term" value="F:isomerase activity"/>
    <property type="evidence" value="ECO:0007669"/>
    <property type="project" value="UniProtKB-ARBA"/>
</dbReference>
<dbReference type="InterPro" id="IPR018833">
    <property type="entry name" value="Rv2993c-like_N"/>
</dbReference>
<feature type="domain" description="Fumarylacetoacetase-like C-terminal" evidence="3">
    <location>
        <begin position="72"/>
        <end position="286"/>
    </location>
</feature>
<proteinExistence type="inferred from homology"/>
<dbReference type="SUPFAM" id="SSF56529">
    <property type="entry name" value="FAH"/>
    <property type="match status" value="1"/>
</dbReference>
<dbReference type="Pfam" id="PF01557">
    <property type="entry name" value="FAA_hydrolase"/>
    <property type="match status" value="1"/>
</dbReference>
<dbReference type="RefSeq" id="WP_166208875.1">
    <property type="nucleotide sequence ID" value="NZ_CP088285.1"/>
</dbReference>
<dbReference type="InterPro" id="IPR011234">
    <property type="entry name" value="Fumarylacetoacetase-like_C"/>
</dbReference>
<feature type="domain" description="Rv2993c-like N-terminal" evidence="4">
    <location>
        <begin position="1"/>
        <end position="64"/>
    </location>
</feature>
<organism evidence="5">
    <name type="scientific">Bradyrhizobium septentrionale</name>
    <dbReference type="NCBI Taxonomy" id="1404411"/>
    <lineage>
        <taxon>Bacteria</taxon>
        <taxon>Pseudomonadati</taxon>
        <taxon>Pseudomonadota</taxon>
        <taxon>Alphaproteobacteria</taxon>
        <taxon>Hyphomicrobiales</taxon>
        <taxon>Nitrobacteraceae</taxon>
        <taxon>Bradyrhizobium</taxon>
    </lineage>
</organism>
<dbReference type="FunFam" id="3.90.850.10:FF:000002">
    <property type="entry name" value="2-hydroxyhepta-2,4-diene-1,7-dioate isomerase"/>
    <property type="match status" value="1"/>
</dbReference>
<dbReference type="Gene3D" id="3.90.850.10">
    <property type="entry name" value="Fumarylacetoacetase-like, C-terminal domain"/>
    <property type="match status" value="1"/>
</dbReference>
<evidence type="ECO:0000259" key="3">
    <source>
        <dbReference type="Pfam" id="PF01557"/>
    </source>
</evidence>
<comment type="similarity">
    <text evidence="1">Belongs to the FAH family.</text>
</comment>
<dbReference type="PANTHER" id="PTHR11820:SF7">
    <property type="entry name" value="ACYLPYRUVASE FAHD1, MITOCHONDRIAL"/>
    <property type="match status" value="1"/>
</dbReference>
<sequence length="287" mass="30912">MKLARYALNGAIRIGRIDQAEATIVPIAGVSDMVDAIERIDDIGGVAAGDAPAHSLADVRLLAPIPAPLRNIFCVGKNYREHAREFSNSGYEAGAVKGAEIDSHPAVFTKPASTVVGPNDVVQLHAHITSSVDYEAELALIIGKQGRDIKPEHAYDHIFGYTIVNDVTARDRQRNHKQWFLGKALDTFCPMGPWIATREDVDSENLDVKCWVNGELRQNANTRDLIFDIPTLVAIISAGLTLKPGDIIATGTPAGVGLGFNPPKFLRAGDTVSISISHLGTLTNTFQ</sequence>
<evidence type="ECO:0000259" key="4">
    <source>
        <dbReference type="Pfam" id="PF10370"/>
    </source>
</evidence>
<evidence type="ECO:0000256" key="2">
    <source>
        <dbReference type="ARBA" id="ARBA00022723"/>
    </source>
</evidence>
<evidence type="ECO:0000256" key="1">
    <source>
        <dbReference type="ARBA" id="ARBA00010211"/>
    </source>
</evidence>
<dbReference type="PANTHER" id="PTHR11820">
    <property type="entry name" value="ACYLPYRUVASE"/>
    <property type="match status" value="1"/>
</dbReference>
<dbReference type="InterPro" id="IPR036663">
    <property type="entry name" value="Fumarylacetoacetase_C_sf"/>
</dbReference>
<dbReference type="GO" id="GO:0019752">
    <property type="term" value="P:carboxylic acid metabolic process"/>
    <property type="evidence" value="ECO:0007669"/>
    <property type="project" value="UniProtKB-ARBA"/>
</dbReference>
<evidence type="ECO:0000313" key="5">
    <source>
        <dbReference type="EMBL" id="NVI43320.1"/>
    </source>
</evidence>
<dbReference type="GO" id="GO:0018773">
    <property type="term" value="F:acetylpyruvate hydrolase activity"/>
    <property type="evidence" value="ECO:0007669"/>
    <property type="project" value="TreeGrafter"/>
</dbReference>
<protein>
    <submittedName>
        <fullName evidence="5">Fumarylacetoacetate hydrolase family protein</fullName>
    </submittedName>
</protein>